<dbReference type="RefSeq" id="WP_226934532.1">
    <property type="nucleotide sequence ID" value="NZ_JACDXX010000004.1"/>
</dbReference>
<dbReference type="SMART" id="SM00388">
    <property type="entry name" value="HisKA"/>
    <property type="match status" value="1"/>
</dbReference>
<accession>A0ABS8CJP3</accession>
<keyword evidence="6 11" id="KW-0812">Transmembrane</keyword>
<dbReference type="EC" id="2.7.13.3" evidence="3"/>
<dbReference type="GO" id="GO:0016301">
    <property type="term" value="F:kinase activity"/>
    <property type="evidence" value="ECO:0007669"/>
    <property type="project" value="UniProtKB-KW"/>
</dbReference>
<evidence type="ECO:0000256" key="3">
    <source>
        <dbReference type="ARBA" id="ARBA00012438"/>
    </source>
</evidence>
<dbReference type="CDD" id="cd06225">
    <property type="entry name" value="HAMP"/>
    <property type="match status" value="1"/>
</dbReference>
<feature type="domain" description="HAMP" evidence="13">
    <location>
        <begin position="187"/>
        <end position="240"/>
    </location>
</feature>
<keyword evidence="8 11" id="KW-1133">Transmembrane helix</keyword>
<comment type="subcellular location">
    <subcellularLocation>
        <location evidence="2">Membrane</location>
    </subcellularLocation>
</comment>
<dbReference type="EMBL" id="JACDXX010000004">
    <property type="protein sequence ID" value="MCB5409628.1"/>
    <property type="molecule type" value="Genomic_DNA"/>
</dbReference>
<dbReference type="PANTHER" id="PTHR45436">
    <property type="entry name" value="SENSOR HISTIDINE KINASE YKOH"/>
    <property type="match status" value="1"/>
</dbReference>
<dbReference type="SMART" id="SM00387">
    <property type="entry name" value="HATPase_c"/>
    <property type="match status" value="1"/>
</dbReference>
<proteinExistence type="predicted"/>
<comment type="caution">
    <text evidence="14">The sequence shown here is derived from an EMBL/GenBank/DDBJ whole genome shotgun (WGS) entry which is preliminary data.</text>
</comment>
<keyword evidence="15" id="KW-1185">Reference proteome</keyword>
<keyword evidence="5" id="KW-0808">Transferase</keyword>
<dbReference type="Pfam" id="PF00672">
    <property type="entry name" value="HAMP"/>
    <property type="match status" value="1"/>
</dbReference>
<gene>
    <name evidence="14" type="ORF">H0485_06380</name>
</gene>
<dbReference type="PROSITE" id="PS50885">
    <property type="entry name" value="HAMP"/>
    <property type="match status" value="1"/>
</dbReference>
<sequence>MPRWLRMAPDPLLRARATWRLAAVMAFAVALLALVAMGLQYRLVAARLYEAQKGLLLSDLQSLGALYEQRRIIALREAIAWRTTAPQPGELFLLQDRQGEILAGQAAAPLPDLPPVPGFGPGPLSEVTLSGTPWLLAARELPGGFSLITGRSLEPVVATLQVLRQFMLALMVALLLAGALVGWLAARSVMRRIGRLNDLADRVAAGDLEARLAGPRGADEFGLLESHVHHMLDRIGHLNRATHRLSDTIAHEMRTPLNRMLTRLGRIEGQEEEISALRGEMRNAIRVFDALLDISRAEADQGSGGGLVPLDLSQLAGEIWELYEPMAEEKGLLPEARISPGLQVLGDRTLIAQMLANLIDNAIKYCRPGDRLSLSLHSLNLHGGPHYLLQLADSGPGLPEGLGEEIFERFTRAGRDRARGIPGHGLGLALVRAIALRHGARLSLPAVDQGLTVSIAFPPAPG</sequence>
<dbReference type="InterPro" id="IPR004358">
    <property type="entry name" value="Sig_transdc_His_kin-like_C"/>
</dbReference>
<dbReference type="SUPFAM" id="SSF47384">
    <property type="entry name" value="Homodimeric domain of signal transducing histidine kinase"/>
    <property type="match status" value="1"/>
</dbReference>
<dbReference type="InterPro" id="IPR036097">
    <property type="entry name" value="HisK_dim/P_sf"/>
</dbReference>
<dbReference type="InterPro" id="IPR003660">
    <property type="entry name" value="HAMP_dom"/>
</dbReference>
<dbReference type="SUPFAM" id="SSF55874">
    <property type="entry name" value="ATPase domain of HSP90 chaperone/DNA topoisomerase II/histidine kinase"/>
    <property type="match status" value="1"/>
</dbReference>
<dbReference type="PROSITE" id="PS50109">
    <property type="entry name" value="HIS_KIN"/>
    <property type="match status" value="1"/>
</dbReference>
<organism evidence="14 15">
    <name type="scientific">Pseudogemmobacter faecipullorum</name>
    <dbReference type="NCBI Taxonomy" id="2755041"/>
    <lineage>
        <taxon>Bacteria</taxon>
        <taxon>Pseudomonadati</taxon>
        <taxon>Pseudomonadota</taxon>
        <taxon>Alphaproteobacteria</taxon>
        <taxon>Rhodobacterales</taxon>
        <taxon>Paracoccaceae</taxon>
        <taxon>Pseudogemmobacter</taxon>
    </lineage>
</organism>
<dbReference type="CDD" id="cd00082">
    <property type="entry name" value="HisKA"/>
    <property type="match status" value="1"/>
</dbReference>
<evidence type="ECO:0000256" key="7">
    <source>
        <dbReference type="ARBA" id="ARBA00022777"/>
    </source>
</evidence>
<dbReference type="CDD" id="cd00075">
    <property type="entry name" value="HATPase"/>
    <property type="match status" value="1"/>
</dbReference>
<feature type="transmembrane region" description="Helical" evidence="11">
    <location>
        <begin position="21"/>
        <end position="41"/>
    </location>
</feature>
<dbReference type="InterPro" id="IPR050428">
    <property type="entry name" value="TCS_sensor_his_kinase"/>
</dbReference>
<evidence type="ECO:0000256" key="11">
    <source>
        <dbReference type="SAM" id="Phobius"/>
    </source>
</evidence>
<feature type="transmembrane region" description="Helical" evidence="11">
    <location>
        <begin position="166"/>
        <end position="186"/>
    </location>
</feature>
<evidence type="ECO:0000256" key="5">
    <source>
        <dbReference type="ARBA" id="ARBA00022679"/>
    </source>
</evidence>
<evidence type="ECO:0000256" key="2">
    <source>
        <dbReference type="ARBA" id="ARBA00004370"/>
    </source>
</evidence>
<dbReference type="Gene3D" id="6.10.340.10">
    <property type="match status" value="1"/>
</dbReference>
<evidence type="ECO:0000256" key="9">
    <source>
        <dbReference type="ARBA" id="ARBA00023012"/>
    </source>
</evidence>
<evidence type="ECO:0000256" key="6">
    <source>
        <dbReference type="ARBA" id="ARBA00022692"/>
    </source>
</evidence>
<evidence type="ECO:0000313" key="14">
    <source>
        <dbReference type="EMBL" id="MCB5409628.1"/>
    </source>
</evidence>
<dbReference type="InterPro" id="IPR005467">
    <property type="entry name" value="His_kinase_dom"/>
</dbReference>
<evidence type="ECO:0000256" key="1">
    <source>
        <dbReference type="ARBA" id="ARBA00000085"/>
    </source>
</evidence>
<dbReference type="Pfam" id="PF00512">
    <property type="entry name" value="HisKA"/>
    <property type="match status" value="1"/>
</dbReference>
<dbReference type="Gene3D" id="1.10.287.130">
    <property type="match status" value="1"/>
</dbReference>
<dbReference type="InterPro" id="IPR003594">
    <property type="entry name" value="HATPase_dom"/>
</dbReference>
<keyword evidence="4" id="KW-0597">Phosphoprotein</keyword>
<dbReference type="PANTHER" id="PTHR45436:SF8">
    <property type="entry name" value="HISTIDINE KINASE"/>
    <property type="match status" value="1"/>
</dbReference>
<keyword evidence="7 14" id="KW-0418">Kinase</keyword>
<feature type="domain" description="Histidine kinase" evidence="12">
    <location>
        <begin position="248"/>
        <end position="461"/>
    </location>
</feature>
<dbReference type="Proteomes" id="UP001198571">
    <property type="component" value="Unassembled WGS sequence"/>
</dbReference>
<dbReference type="InterPro" id="IPR036890">
    <property type="entry name" value="HATPase_C_sf"/>
</dbReference>
<dbReference type="SUPFAM" id="SSF158472">
    <property type="entry name" value="HAMP domain-like"/>
    <property type="match status" value="1"/>
</dbReference>
<name>A0ABS8CJP3_9RHOB</name>
<evidence type="ECO:0000256" key="4">
    <source>
        <dbReference type="ARBA" id="ARBA00022553"/>
    </source>
</evidence>
<keyword evidence="9" id="KW-0902">Two-component regulatory system</keyword>
<reference evidence="14 15" key="1">
    <citation type="submission" date="2020-07" db="EMBL/GenBank/DDBJ databases">
        <title>Pseudogemmobacter sp. nov., isolated from poultry manure in Taiwan.</title>
        <authorList>
            <person name="Lin S.-Y."/>
            <person name="Tang Y.-S."/>
            <person name="Young C.-C."/>
        </authorList>
    </citation>
    <scope>NUCLEOTIDE SEQUENCE [LARGE SCALE GENOMIC DNA]</scope>
    <source>
        <strain evidence="14 15">CC-YST710</strain>
    </source>
</reference>
<dbReference type="Pfam" id="PF02518">
    <property type="entry name" value="HATPase_c"/>
    <property type="match status" value="1"/>
</dbReference>
<protein>
    <recommendedName>
        <fullName evidence="3">histidine kinase</fullName>
        <ecNumber evidence="3">2.7.13.3</ecNumber>
    </recommendedName>
</protein>
<evidence type="ECO:0000259" key="13">
    <source>
        <dbReference type="PROSITE" id="PS50885"/>
    </source>
</evidence>
<evidence type="ECO:0000313" key="15">
    <source>
        <dbReference type="Proteomes" id="UP001198571"/>
    </source>
</evidence>
<keyword evidence="10 11" id="KW-0472">Membrane</keyword>
<dbReference type="SMART" id="SM00304">
    <property type="entry name" value="HAMP"/>
    <property type="match status" value="1"/>
</dbReference>
<dbReference type="PRINTS" id="PR00344">
    <property type="entry name" value="BCTRLSENSOR"/>
</dbReference>
<comment type="catalytic activity">
    <reaction evidence="1">
        <text>ATP + protein L-histidine = ADP + protein N-phospho-L-histidine.</text>
        <dbReference type="EC" id="2.7.13.3"/>
    </reaction>
</comment>
<evidence type="ECO:0000256" key="10">
    <source>
        <dbReference type="ARBA" id="ARBA00023136"/>
    </source>
</evidence>
<evidence type="ECO:0000256" key="8">
    <source>
        <dbReference type="ARBA" id="ARBA00022989"/>
    </source>
</evidence>
<evidence type="ECO:0000259" key="12">
    <source>
        <dbReference type="PROSITE" id="PS50109"/>
    </source>
</evidence>
<dbReference type="Gene3D" id="3.30.565.10">
    <property type="entry name" value="Histidine kinase-like ATPase, C-terminal domain"/>
    <property type="match status" value="1"/>
</dbReference>
<dbReference type="InterPro" id="IPR003661">
    <property type="entry name" value="HisK_dim/P_dom"/>
</dbReference>